<evidence type="ECO:0000259" key="2">
    <source>
        <dbReference type="PROSITE" id="PS50994"/>
    </source>
</evidence>
<dbReference type="Proteomes" id="UP000789901">
    <property type="component" value="Unassembled WGS sequence"/>
</dbReference>
<sequence length="273" mass="31032">YIESLSPNKKEKALIDQEKPQRIKEVLNSMDTTQYTPAFRYWVKIELPVLAIENMYDEFCKIHGTITQHSGQKETCNQVSSKCGYCRQDLVEKFVTQCTVCTSRLTRIQPLAGYQLLSDNSSVEVAASLFEIFTTFGQPLILQLLMGNQRHPASQGLAERANGIIEMKLEKWMGDNKRRDWSFGLRFIIYAMNNSICRAHKISNEFGLENIQESVNDLDDLIENTNSISITTTESSSLNQDSNIETQSNLVNDNHENQDTALQDLTNQPLTGH</sequence>
<dbReference type="Gene3D" id="3.30.420.10">
    <property type="entry name" value="Ribonuclease H-like superfamily/Ribonuclease H"/>
    <property type="match status" value="1"/>
</dbReference>
<dbReference type="InterPro" id="IPR001584">
    <property type="entry name" value="Integrase_cat-core"/>
</dbReference>
<proteinExistence type="predicted"/>
<feature type="compositionally biased region" description="Polar residues" evidence="1">
    <location>
        <begin position="259"/>
        <end position="273"/>
    </location>
</feature>
<feature type="non-terminal residue" evidence="3">
    <location>
        <position position="1"/>
    </location>
</feature>
<accession>A0ABN7VI53</accession>
<dbReference type="PROSITE" id="PS50994">
    <property type="entry name" value="INTEGRASE"/>
    <property type="match status" value="1"/>
</dbReference>
<protein>
    <submittedName>
        <fullName evidence="3">42233_t:CDS:1</fullName>
    </submittedName>
</protein>
<keyword evidence="4" id="KW-1185">Reference proteome</keyword>
<comment type="caution">
    <text evidence="3">The sequence shown here is derived from an EMBL/GenBank/DDBJ whole genome shotgun (WGS) entry which is preliminary data.</text>
</comment>
<feature type="region of interest" description="Disordered" evidence="1">
    <location>
        <begin position="251"/>
        <end position="273"/>
    </location>
</feature>
<dbReference type="InterPro" id="IPR012337">
    <property type="entry name" value="RNaseH-like_sf"/>
</dbReference>
<evidence type="ECO:0000256" key="1">
    <source>
        <dbReference type="SAM" id="MobiDB-lite"/>
    </source>
</evidence>
<evidence type="ECO:0000313" key="4">
    <source>
        <dbReference type="Proteomes" id="UP000789901"/>
    </source>
</evidence>
<organism evidence="3 4">
    <name type="scientific">Gigaspora margarita</name>
    <dbReference type="NCBI Taxonomy" id="4874"/>
    <lineage>
        <taxon>Eukaryota</taxon>
        <taxon>Fungi</taxon>
        <taxon>Fungi incertae sedis</taxon>
        <taxon>Mucoromycota</taxon>
        <taxon>Glomeromycotina</taxon>
        <taxon>Glomeromycetes</taxon>
        <taxon>Diversisporales</taxon>
        <taxon>Gigasporaceae</taxon>
        <taxon>Gigaspora</taxon>
    </lineage>
</organism>
<dbReference type="SUPFAM" id="SSF53098">
    <property type="entry name" value="Ribonuclease H-like"/>
    <property type="match status" value="1"/>
</dbReference>
<reference evidence="3 4" key="1">
    <citation type="submission" date="2021-06" db="EMBL/GenBank/DDBJ databases">
        <authorList>
            <person name="Kallberg Y."/>
            <person name="Tangrot J."/>
            <person name="Rosling A."/>
        </authorList>
    </citation>
    <scope>NUCLEOTIDE SEQUENCE [LARGE SCALE GENOMIC DNA]</scope>
    <source>
        <strain evidence="3 4">120-4 pot B 10/14</strain>
    </source>
</reference>
<name>A0ABN7VI53_GIGMA</name>
<evidence type="ECO:0000313" key="3">
    <source>
        <dbReference type="EMBL" id="CAG8775783.1"/>
    </source>
</evidence>
<feature type="domain" description="Integrase catalytic" evidence="2">
    <location>
        <begin position="116"/>
        <end position="215"/>
    </location>
</feature>
<dbReference type="InterPro" id="IPR036397">
    <property type="entry name" value="RNaseH_sf"/>
</dbReference>
<gene>
    <name evidence="3" type="ORF">GMARGA_LOCUS19059</name>
</gene>
<dbReference type="EMBL" id="CAJVQB010015654">
    <property type="protein sequence ID" value="CAG8775783.1"/>
    <property type="molecule type" value="Genomic_DNA"/>
</dbReference>